<keyword evidence="3" id="KW-1185">Reference proteome</keyword>
<evidence type="ECO:0000313" key="3">
    <source>
        <dbReference type="Proteomes" id="UP000198855"/>
    </source>
</evidence>
<dbReference type="EMBL" id="FOMT01000003">
    <property type="protein sequence ID" value="SFE45703.1"/>
    <property type="molecule type" value="Genomic_DNA"/>
</dbReference>
<feature type="region of interest" description="Disordered" evidence="1">
    <location>
        <begin position="1"/>
        <end position="36"/>
    </location>
</feature>
<proteinExistence type="predicted"/>
<dbReference type="Proteomes" id="UP000198855">
    <property type="component" value="Unassembled WGS sequence"/>
</dbReference>
<feature type="compositionally biased region" description="Polar residues" evidence="1">
    <location>
        <begin position="1"/>
        <end position="14"/>
    </location>
</feature>
<evidence type="ECO:0000256" key="1">
    <source>
        <dbReference type="SAM" id="MobiDB-lite"/>
    </source>
</evidence>
<reference evidence="3" key="1">
    <citation type="submission" date="2016-10" db="EMBL/GenBank/DDBJ databases">
        <authorList>
            <person name="Varghese N."/>
            <person name="Submissions S."/>
        </authorList>
    </citation>
    <scope>NUCLEOTIDE SEQUENCE [LARGE SCALE GENOMIC DNA]</scope>
    <source>
        <strain evidence="3">CGMCC 1.10784</strain>
    </source>
</reference>
<protein>
    <submittedName>
        <fullName evidence="2">Uncharacterized protein</fullName>
    </submittedName>
</protein>
<organism evidence="2 3">
    <name type="scientific">Paenibacillus catalpae</name>
    <dbReference type="NCBI Taxonomy" id="1045775"/>
    <lineage>
        <taxon>Bacteria</taxon>
        <taxon>Bacillati</taxon>
        <taxon>Bacillota</taxon>
        <taxon>Bacilli</taxon>
        <taxon>Bacillales</taxon>
        <taxon>Paenibacillaceae</taxon>
        <taxon>Paenibacillus</taxon>
    </lineage>
</organism>
<gene>
    <name evidence="2" type="ORF">SAMN05216378_3183</name>
</gene>
<sequence length="36" mass="3978">MFNAKQANESQKNQLLEEGLDGALQKRERCASPDSA</sequence>
<evidence type="ECO:0000313" key="2">
    <source>
        <dbReference type="EMBL" id="SFE45703.1"/>
    </source>
</evidence>
<feature type="compositionally biased region" description="Basic and acidic residues" evidence="1">
    <location>
        <begin position="24"/>
        <end position="36"/>
    </location>
</feature>
<accession>A0A1I2ARR7</accession>
<name>A0A1I2ARR7_9BACL</name>
<dbReference type="AlphaFoldDB" id="A0A1I2ARR7"/>